<evidence type="ECO:0000256" key="1">
    <source>
        <dbReference type="SAM" id="Phobius"/>
    </source>
</evidence>
<keyword evidence="1" id="KW-0472">Membrane</keyword>
<dbReference type="SUPFAM" id="SSF56935">
    <property type="entry name" value="Porins"/>
    <property type="match status" value="1"/>
</dbReference>
<reference evidence="2 3" key="1">
    <citation type="submission" date="2018-08" db="EMBL/GenBank/DDBJ databases">
        <title>A genome reference for cultivated species of the human gut microbiota.</title>
        <authorList>
            <person name="Zou Y."/>
            <person name="Xue W."/>
            <person name="Luo G."/>
        </authorList>
    </citation>
    <scope>NUCLEOTIDE SEQUENCE [LARGE SCALE GENOMIC DNA]</scope>
    <source>
        <strain evidence="2 3">OM08-13BH</strain>
    </source>
</reference>
<dbReference type="AlphaFoldDB" id="A0A3E4X266"/>
<comment type="caution">
    <text evidence="2">The sequence shown here is derived from an EMBL/GenBank/DDBJ whole genome shotgun (WGS) entry which is preliminary data.</text>
</comment>
<dbReference type="Gene3D" id="2.60.40.1120">
    <property type="entry name" value="Carboxypeptidase-like, regulatory domain"/>
    <property type="match status" value="1"/>
</dbReference>
<sequence length="882" mass="100932">MGKEKCRTNNYLCKIRITMRTKVLVLMFLLGFIIEYPIYSQEHNGRTYTVKGTYNLVEFIEMLKEKTDCKIAYKESDVKKGKKISIDYKNTPIDVILKNVLKKYGLTFIQQGDRIIIKQEYIHSEGGIRGAVKNKLSLKPLEYVNVILLDANNNQIDGTSTDSCGTFKFPNLKVGRYLIKASMLGYTSVLSDYIIVTSTKTSNLELFLEENSENIDEVTIIASTPRNYPQNIMSLTGGRILSIEETNRFAGNFDDPTRLASSFAGITSGSVNSNAMEIRGNSPQFAQWRMEGIETPNLSHYADMSGLGGGILTGLSLQTMANSDFYYGAYPAEYSNSLSGIFNMKMRNGNTTDFAHAVQLGIWGFDLSSEGPINKKSGSSYLFNYRYSYSGLADKISGSDEGLNYQDLAFKINLPTKKLGTFTFWGIGLLDKIIQRPEDDPKQWETSMERQEQKADFQKGAIGMAHTLSWNDNTYLRSNIGITFSGTKAENHIYDNELNRIPVAFATKHETNLQINTFINKRFNAFHTNRTGISYTGIFYDLNFNISPNIGLFYPMECYAYGEGQNNVLYIYSNSLFQLTNKLKMNVGVGTQYIDLNKAWTIEPRLSFKWNFHPKQYLSFGYGLSGRRERIEYYYTYVPNQKDIDNTRLGMGKTHQLNLTYDWMITNNLNLRIEPYFQYLYNIPVQENSSFSIINFNAFILDKQLASTGKGKNYGIDISLEHYLKKGWYWMVNGSLFKSKYMGGDNIWRNSRMDRGFVVKALAGKEWILGKKGNKILGVNVKLTYQGGERYSPIDYIESEKNHLIEVDETKAYSLQLPPSFISDLSINYRINKEKVSHEFSFQLLNLNGFKNTYYQYNILTNQVEKKHSASLVPNIRYKLFF</sequence>
<organism evidence="2 3">
    <name type="scientific">Phocaeicola vulgatus</name>
    <name type="common">Bacteroides vulgatus</name>
    <dbReference type="NCBI Taxonomy" id="821"/>
    <lineage>
        <taxon>Bacteria</taxon>
        <taxon>Pseudomonadati</taxon>
        <taxon>Bacteroidota</taxon>
        <taxon>Bacteroidia</taxon>
        <taxon>Bacteroidales</taxon>
        <taxon>Bacteroidaceae</taxon>
        <taxon>Phocaeicola</taxon>
    </lineage>
</organism>
<dbReference type="SUPFAM" id="SSF49464">
    <property type="entry name" value="Carboxypeptidase regulatory domain-like"/>
    <property type="match status" value="1"/>
</dbReference>
<dbReference type="RefSeq" id="WP_117720041.1">
    <property type="nucleotide sequence ID" value="NZ_JAKKXG010000047.1"/>
</dbReference>
<dbReference type="Pfam" id="PF13620">
    <property type="entry name" value="CarboxypepD_reg"/>
    <property type="match status" value="1"/>
</dbReference>
<gene>
    <name evidence="2" type="ORF">DXC16_01475</name>
</gene>
<keyword evidence="1" id="KW-1133">Transmembrane helix</keyword>
<evidence type="ECO:0000313" key="2">
    <source>
        <dbReference type="EMBL" id="RGM48581.1"/>
    </source>
</evidence>
<proteinExistence type="predicted"/>
<dbReference type="Proteomes" id="UP000261003">
    <property type="component" value="Unassembled WGS sequence"/>
</dbReference>
<protein>
    <submittedName>
        <fullName evidence="2">Prevent-host-death protein</fullName>
    </submittedName>
</protein>
<evidence type="ECO:0000313" key="3">
    <source>
        <dbReference type="Proteomes" id="UP000261003"/>
    </source>
</evidence>
<accession>A0A3E4X266</accession>
<feature type="transmembrane region" description="Helical" evidence="1">
    <location>
        <begin position="21"/>
        <end position="39"/>
    </location>
</feature>
<keyword evidence="1" id="KW-0812">Transmembrane</keyword>
<dbReference type="EMBL" id="QSTG01000001">
    <property type="protein sequence ID" value="RGM48581.1"/>
    <property type="molecule type" value="Genomic_DNA"/>
</dbReference>
<name>A0A3E4X266_PHOVU</name>
<dbReference type="InterPro" id="IPR008969">
    <property type="entry name" value="CarboxyPept-like_regulatory"/>
</dbReference>